<dbReference type="RefSeq" id="WP_012058505.1">
    <property type="nucleotide sequence ID" value="NZ_BKAK01000185.1"/>
</dbReference>
<evidence type="ECO:0000313" key="3">
    <source>
        <dbReference type="Proteomes" id="UP000631418"/>
    </source>
</evidence>
<evidence type="ECO:0000313" key="2">
    <source>
        <dbReference type="EMBL" id="MBF7810931.1"/>
    </source>
</evidence>
<dbReference type="EMBL" id="JADOEF010000001">
    <property type="protein sequence ID" value="MBF7810931.1"/>
    <property type="molecule type" value="Genomic_DNA"/>
</dbReference>
<reference evidence="1" key="3">
    <citation type="journal article" date="2022" name="Nat. Biotechnol.">
        <title>Carbon-negative production of acetone and isopropanol by gas fermentation at industrial pilot scale.</title>
        <authorList>
            <person name="Liew F.E."/>
            <person name="Nogle R."/>
            <person name="Abdalla T."/>
            <person name="Rasor B.J."/>
            <person name="Canter C."/>
            <person name="Jensen R.O."/>
            <person name="Wang L."/>
            <person name="Strutz J."/>
            <person name="Chirania P."/>
            <person name="De Tissera S."/>
            <person name="Mueller A.P."/>
            <person name="Ruan Z."/>
            <person name="Gao A."/>
            <person name="Tran L."/>
            <person name="Engle N.L."/>
            <person name="Bromley J.C."/>
            <person name="Daniell J."/>
            <person name="Conrado R."/>
            <person name="Tschaplinski T.J."/>
            <person name="Giannone R.J."/>
            <person name="Hettich R.L."/>
            <person name="Karim A.S."/>
            <person name="Simpson S.D."/>
            <person name="Brown S.D."/>
            <person name="Leang C."/>
            <person name="Jewett M.C."/>
            <person name="Kopke M."/>
        </authorList>
    </citation>
    <scope>NUCLEOTIDE SEQUENCE</scope>
    <source>
        <strain evidence="1">DJ015</strain>
    </source>
</reference>
<dbReference type="Proteomes" id="UP001194098">
    <property type="component" value="Unassembled WGS sequence"/>
</dbReference>
<proteinExistence type="predicted"/>
<reference evidence="1" key="1">
    <citation type="submission" date="2020-04" db="EMBL/GenBank/DDBJ databases">
        <authorList>
            <person name="Brown S."/>
        </authorList>
    </citation>
    <scope>NUCLEOTIDE SEQUENCE</scope>
    <source>
        <strain evidence="1">DJ015</strain>
    </source>
</reference>
<comment type="caution">
    <text evidence="2">The sequence shown here is derived from an EMBL/GenBank/DDBJ whole genome shotgun (WGS) entry which is preliminary data.</text>
</comment>
<gene>
    <name evidence="1" type="ORF">HGI39_24415</name>
    <name evidence="2" type="ORF">IS491_20135</name>
</gene>
<reference evidence="2" key="2">
    <citation type="submission" date="2020-11" db="EMBL/GenBank/DDBJ databases">
        <authorList>
            <person name="Thieme N."/>
            <person name="Liebl W."/>
            <person name="Zverlov V."/>
        </authorList>
    </citation>
    <scope>NUCLEOTIDE SEQUENCE</scope>
    <source>
        <strain evidence="2">NT08</strain>
    </source>
</reference>
<organism evidence="2 3">
    <name type="scientific">Clostridium beijerinckii</name>
    <name type="common">Clostridium MP</name>
    <dbReference type="NCBI Taxonomy" id="1520"/>
    <lineage>
        <taxon>Bacteria</taxon>
        <taxon>Bacillati</taxon>
        <taxon>Bacillota</taxon>
        <taxon>Clostridia</taxon>
        <taxon>Eubacteriales</taxon>
        <taxon>Clostridiaceae</taxon>
        <taxon>Clostridium</taxon>
    </lineage>
</organism>
<name>A0AAE2RUX1_CLOBE</name>
<dbReference type="EMBL" id="JABAGV010000121">
    <property type="protein sequence ID" value="MBC2477772.1"/>
    <property type="molecule type" value="Genomic_DNA"/>
</dbReference>
<dbReference type="Proteomes" id="UP000631418">
    <property type="component" value="Unassembled WGS sequence"/>
</dbReference>
<protein>
    <submittedName>
        <fullName evidence="2">Uncharacterized protein</fullName>
    </submittedName>
</protein>
<evidence type="ECO:0000313" key="1">
    <source>
        <dbReference type="EMBL" id="MBC2477772.1"/>
    </source>
</evidence>
<dbReference type="GeneID" id="66345188"/>
<dbReference type="AlphaFoldDB" id="A0AAE2RUX1"/>
<accession>A0AAE2RUX1</accession>
<sequence>MKRFTVLLLVFLCLTLTVFGIKPAFPVTISNTFNQGIYKISDFNPSKNSVYSVQNVSSKDNMSIIITDEEQNILQSIRLKPNSEKHNTIPIGPNDTIILLGKGAVFVNPLELTE</sequence>